<dbReference type="SUPFAM" id="SSF53597">
    <property type="entry name" value="Dihydrofolate reductase-like"/>
    <property type="match status" value="1"/>
</dbReference>
<reference evidence="1 2" key="1">
    <citation type="submission" date="2023-05" db="EMBL/GenBank/DDBJ databases">
        <title>Chelatococcus sp. nov., a moderately thermophilic bacterium isolated from hot spring microbial mat.</title>
        <authorList>
            <person name="Hu C.-J."/>
            <person name="Li W.-J."/>
        </authorList>
    </citation>
    <scope>NUCLEOTIDE SEQUENCE [LARGE SCALE GENOMIC DNA]</scope>
    <source>
        <strain evidence="1 2">SYSU G07232</strain>
    </source>
</reference>
<dbReference type="EMBL" id="JASJEV010000001">
    <property type="protein sequence ID" value="MDJ1157010.1"/>
    <property type="molecule type" value="Genomic_DNA"/>
</dbReference>
<dbReference type="InterPro" id="IPR024072">
    <property type="entry name" value="DHFR-like_dom_sf"/>
</dbReference>
<protein>
    <submittedName>
        <fullName evidence="1">Uncharacterized protein</fullName>
    </submittedName>
</protein>
<keyword evidence="2" id="KW-1185">Reference proteome</keyword>
<sequence>MPTASIEVHGYAIVSADDRIADMGGSTPSALMNEADWFNFQSELDRADIIVMSRIAHEHYPNLRRRRRIIVSTASQGLERRNDGWWWNPRRTPWRSVSAIVLPGGGRVAVPGGTGVYDLFLTVGYAAFHLSRARRVTLGGGRHLFSACSRGQTVEAVLAAHGLRAAEESILDSVADVRLAVWRRPAPDRAATRP</sequence>
<evidence type="ECO:0000313" key="1">
    <source>
        <dbReference type="EMBL" id="MDJ1157010.1"/>
    </source>
</evidence>
<organism evidence="1 2">
    <name type="scientific">Chelatococcus albus</name>
    <dbReference type="NCBI Taxonomy" id="3047466"/>
    <lineage>
        <taxon>Bacteria</taxon>
        <taxon>Pseudomonadati</taxon>
        <taxon>Pseudomonadota</taxon>
        <taxon>Alphaproteobacteria</taxon>
        <taxon>Hyphomicrobiales</taxon>
        <taxon>Chelatococcaceae</taxon>
        <taxon>Chelatococcus</taxon>
    </lineage>
</organism>
<dbReference type="Gene3D" id="3.40.430.10">
    <property type="entry name" value="Dihydrofolate Reductase, subunit A"/>
    <property type="match status" value="1"/>
</dbReference>
<proteinExistence type="predicted"/>
<dbReference type="Proteomes" id="UP001321492">
    <property type="component" value="Unassembled WGS sequence"/>
</dbReference>
<gene>
    <name evidence="1" type="ORF">QNA08_01980</name>
</gene>
<dbReference type="RefSeq" id="WP_283738997.1">
    <property type="nucleotide sequence ID" value="NZ_JASJEV010000001.1"/>
</dbReference>
<evidence type="ECO:0000313" key="2">
    <source>
        <dbReference type="Proteomes" id="UP001321492"/>
    </source>
</evidence>
<name>A0ABT7ACB5_9HYPH</name>
<accession>A0ABT7ACB5</accession>
<comment type="caution">
    <text evidence="1">The sequence shown here is derived from an EMBL/GenBank/DDBJ whole genome shotgun (WGS) entry which is preliminary data.</text>
</comment>